<comment type="catalytic activity">
    <reaction evidence="12">
        <text>D-ribulose 5-phosphate = (2S)-2-hydroxy-3-oxobutyl phosphate + formate + H(+)</text>
        <dbReference type="Rhea" id="RHEA:18457"/>
        <dbReference type="ChEBI" id="CHEBI:15378"/>
        <dbReference type="ChEBI" id="CHEBI:15740"/>
        <dbReference type="ChEBI" id="CHEBI:58121"/>
        <dbReference type="ChEBI" id="CHEBI:58830"/>
        <dbReference type="EC" id="4.1.99.12"/>
    </reaction>
</comment>
<organism evidence="14 15">
    <name type="scientific">Sporormia fimetaria CBS 119925</name>
    <dbReference type="NCBI Taxonomy" id="1340428"/>
    <lineage>
        <taxon>Eukaryota</taxon>
        <taxon>Fungi</taxon>
        <taxon>Dikarya</taxon>
        <taxon>Ascomycota</taxon>
        <taxon>Pezizomycotina</taxon>
        <taxon>Dothideomycetes</taxon>
        <taxon>Pleosporomycetidae</taxon>
        <taxon>Pleosporales</taxon>
        <taxon>Sporormiaceae</taxon>
        <taxon>Sporormia</taxon>
    </lineage>
</organism>
<evidence type="ECO:0000256" key="6">
    <source>
        <dbReference type="ARBA" id="ARBA00022723"/>
    </source>
</evidence>
<evidence type="ECO:0000256" key="5">
    <source>
        <dbReference type="ARBA" id="ARBA00022619"/>
    </source>
</evidence>
<protein>
    <recommendedName>
        <fullName evidence="4 12">3,4-dihydroxy-2-butanone 4-phosphate synthase</fullName>
        <shortName evidence="12">DHBP synthase</shortName>
        <ecNumber evidence="3 12">4.1.99.12</ecNumber>
    </recommendedName>
</protein>
<evidence type="ECO:0000256" key="7">
    <source>
        <dbReference type="ARBA" id="ARBA00022842"/>
    </source>
</evidence>
<evidence type="ECO:0000313" key="15">
    <source>
        <dbReference type="Proteomes" id="UP000799440"/>
    </source>
</evidence>
<keyword evidence="6 12" id="KW-0479">Metal-binding</keyword>
<keyword evidence="10 12" id="KW-0456">Lyase</keyword>
<dbReference type="InterPro" id="IPR000422">
    <property type="entry name" value="DHBP_synthase_RibB"/>
</dbReference>
<keyword evidence="9 12" id="KW-0464">Manganese</keyword>
<evidence type="ECO:0000256" key="11">
    <source>
        <dbReference type="ARBA" id="ARBA00060730"/>
    </source>
</evidence>
<dbReference type="PANTHER" id="PTHR21327:SF18">
    <property type="entry name" value="3,4-DIHYDROXY-2-BUTANONE 4-PHOSPHATE SYNTHASE"/>
    <property type="match status" value="1"/>
</dbReference>
<proteinExistence type="inferred from homology"/>
<comment type="cofactor">
    <cofactor evidence="12">
        <name>Mg(2+)</name>
        <dbReference type="ChEBI" id="CHEBI:18420"/>
    </cofactor>
    <cofactor evidence="12">
        <name>Mn(2+)</name>
        <dbReference type="ChEBI" id="CHEBI:29035"/>
    </cofactor>
    <text evidence="12">Binds 2 divalent metal cations per subunit. Magnesium or manganese.</text>
</comment>
<dbReference type="GO" id="GO:0005829">
    <property type="term" value="C:cytosol"/>
    <property type="evidence" value="ECO:0007669"/>
    <property type="project" value="TreeGrafter"/>
</dbReference>
<keyword evidence="15" id="KW-1185">Reference proteome</keyword>
<dbReference type="GO" id="GO:0008686">
    <property type="term" value="F:3,4-dihydroxy-2-butanone-4-phosphate synthase activity"/>
    <property type="evidence" value="ECO:0007669"/>
    <property type="project" value="UniProtKB-EC"/>
</dbReference>
<dbReference type="GO" id="GO:0005758">
    <property type="term" value="C:mitochondrial intermembrane space"/>
    <property type="evidence" value="ECO:0007669"/>
    <property type="project" value="TreeGrafter"/>
</dbReference>
<dbReference type="Gene3D" id="3.90.870.10">
    <property type="entry name" value="DHBP synthase"/>
    <property type="match status" value="1"/>
</dbReference>
<dbReference type="Pfam" id="PF00926">
    <property type="entry name" value="DHBP_synthase"/>
    <property type="match status" value="1"/>
</dbReference>
<comment type="subunit">
    <text evidence="2 12">Homodimer.</text>
</comment>
<dbReference type="SUPFAM" id="SSF55821">
    <property type="entry name" value="YrdC/RibB"/>
    <property type="match status" value="1"/>
</dbReference>
<dbReference type="GO" id="GO:0046872">
    <property type="term" value="F:metal ion binding"/>
    <property type="evidence" value="ECO:0007669"/>
    <property type="project" value="UniProtKB-KW"/>
</dbReference>
<dbReference type="InterPro" id="IPR017945">
    <property type="entry name" value="DHBP_synth_RibB-like_a/b_dom"/>
</dbReference>
<sequence length="254" mass="27936">MTTNGVSGTRPSHVICRSEDHPPTDPAFDSIPDVLRAFANDEFVIVLDSPDRENEGDLIIAASALTPEKAAFMIRYTSGYICAPMDVTRCAQLGLDLMVPKNEDPNLTAYTVSVDARHPSMTTGISAQDRSRTCMMLADSSTTKADFRRPGHILPLQCRNGGVLQRKGHTEAAVDLCYLAGKPHVGVICELVTDGEQVEGKGERIGGGMMRRDECLAFGKKFGIKVCTIEDMENYIRKTEGDDYIQGAWRTWFK</sequence>
<evidence type="ECO:0000313" key="14">
    <source>
        <dbReference type="EMBL" id="KAF2749279.1"/>
    </source>
</evidence>
<dbReference type="Proteomes" id="UP000799440">
    <property type="component" value="Unassembled WGS sequence"/>
</dbReference>
<comment type="pathway">
    <text evidence="1 12">Cofactor biosynthesis; riboflavin biosynthesis; 2-hydroxy-3-oxobutyl phosphate from D-ribulose 5-phosphate: step 1/1.</text>
</comment>
<feature type="region of interest" description="Disordered" evidence="13">
    <location>
        <begin position="1"/>
        <end position="25"/>
    </location>
</feature>
<keyword evidence="7 12" id="KW-0460">Magnesium</keyword>
<accession>A0A6A6VHK9</accession>
<reference evidence="14" key="1">
    <citation type="journal article" date="2020" name="Stud. Mycol.">
        <title>101 Dothideomycetes genomes: a test case for predicting lifestyles and emergence of pathogens.</title>
        <authorList>
            <person name="Haridas S."/>
            <person name="Albert R."/>
            <person name="Binder M."/>
            <person name="Bloem J."/>
            <person name="Labutti K."/>
            <person name="Salamov A."/>
            <person name="Andreopoulos B."/>
            <person name="Baker S."/>
            <person name="Barry K."/>
            <person name="Bills G."/>
            <person name="Bluhm B."/>
            <person name="Cannon C."/>
            <person name="Castanera R."/>
            <person name="Culley D."/>
            <person name="Daum C."/>
            <person name="Ezra D."/>
            <person name="Gonzalez J."/>
            <person name="Henrissat B."/>
            <person name="Kuo A."/>
            <person name="Liang C."/>
            <person name="Lipzen A."/>
            <person name="Lutzoni F."/>
            <person name="Magnuson J."/>
            <person name="Mondo S."/>
            <person name="Nolan M."/>
            <person name="Ohm R."/>
            <person name="Pangilinan J."/>
            <person name="Park H.-J."/>
            <person name="Ramirez L."/>
            <person name="Alfaro M."/>
            <person name="Sun H."/>
            <person name="Tritt A."/>
            <person name="Yoshinaga Y."/>
            <person name="Zwiers L.-H."/>
            <person name="Turgeon B."/>
            <person name="Goodwin S."/>
            <person name="Spatafora J."/>
            <person name="Crous P."/>
            <person name="Grigoriev I."/>
        </authorList>
    </citation>
    <scope>NUCLEOTIDE SEQUENCE</scope>
    <source>
        <strain evidence="14">CBS 119925</strain>
    </source>
</reference>
<comment type="function">
    <text evidence="12">Catalyzes the conversion of D-ribulose 5-phosphate to formate and 3,4-dihydroxy-2-butanone 4-phosphate.</text>
</comment>
<evidence type="ECO:0000256" key="2">
    <source>
        <dbReference type="ARBA" id="ARBA00011738"/>
    </source>
</evidence>
<feature type="compositionally biased region" description="Polar residues" evidence="13">
    <location>
        <begin position="1"/>
        <end position="10"/>
    </location>
</feature>
<gene>
    <name evidence="14" type="ORF">M011DRAFT_465717</name>
</gene>
<dbReference type="NCBIfam" id="TIGR00506">
    <property type="entry name" value="ribB"/>
    <property type="match status" value="1"/>
</dbReference>
<keyword evidence="5 12" id="KW-0686">Riboflavin biosynthesis</keyword>
<evidence type="ECO:0000256" key="3">
    <source>
        <dbReference type="ARBA" id="ARBA00012153"/>
    </source>
</evidence>
<evidence type="ECO:0000256" key="12">
    <source>
        <dbReference type="RuleBase" id="RU003843"/>
    </source>
</evidence>
<evidence type="ECO:0000256" key="13">
    <source>
        <dbReference type="SAM" id="MobiDB-lite"/>
    </source>
</evidence>
<dbReference type="EC" id="4.1.99.12" evidence="3 12"/>
<evidence type="ECO:0000256" key="9">
    <source>
        <dbReference type="ARBA" id="ARBA00023211"/>
    </source>
</evidence>
<dbReference type="AlphaFoldDB" id="A0A6A6VHK9"/>
<evidence type="ECO:0000256" key="10">
    <source>
        <dbReference type="ARBA" id="ARBA00023239"/>
    </source>
</evidence>
<dbReference type="FunFam" id="3.90.870.10:FF:000002">
    <property type="entry name" value="3,4-dihydroxy-2-butanone 4-phosphate synthase"/>
    <property type="match status" value="1"/>
</dbReference>
<dbReference type="OrthoDB" id="60371at2759"/>
<dbReference type="UniPathway" id="UPA00275">
    <property type="reaction ID" value="UER00399"/>
</dbReference>
<evidence type="ECO:0000256" key="1">
    <source>
        <dbReference type="ARBA" id="ARBA00004904"/>
    </source>
</evidence>
<name>A0A6A6VHK9_9PLEO</name>
<comment type="similarity">
    <text evidence="11 12">Belongs to the DHBP synthase family.</text>
</comment>
<dbReference type="EMBL" id="MU006566">
    <property type="protein sequence ID" value="KAF2749279.1"/>
    <property type="molecule type" value="Genomic_DNA"/>
</dbReference>
<dbReference type="PANTHER" id="PTHR21327">
    <property type="entry name" value="GTP CYCLOHYDROLASE II-RELATED"/>
    <property type="match status" value="1"/>
</dbReference>
<evidence type="ECO:0000256" key="4">
    <source>
        <dbReference type="ARBA" id="ARBA00018836"/>
    </source>
</evidence>
<keyword evidence="8" id="KW-0318">Glutathionylation</keyword>
<evidence type="ECO:0000256" key="8">
    <source>
        <dbReference type="ARBA" id="ARBA00023206"/>
    </source>
</evidence>
<dbReference type="GO" id="GO:0009231">
    <property type="term" value="P:riboflavin biosynthetic process"/>
    <property type="evidence" value="ECO:0007669"/>
    <property type="project" value="UniProtKB-UniPathway"/>
</dbReference>